<reference evidence="2" key="2">
    <citation type="journal article" date="2015" name="Data Brief">
        <title>Shoot transcriptome of the giant reed, Arundo donax.</title>
        <authorList>
            <person name="Barrero R.A."/>
            <person name="Guerrero F.D."/>
            <person name="Moolhuijzen P."/>
            <person name="Goolsby J.A."/>
            <person name="Tidwell J."/>
            <person name="Bellgard S.E."/>
            <person name="Bellgard M.I."/>
        </authorList>
    </citation>
    <scope>NUCLEOTIDE SEQUENCE</scope>
    <source>
        <tissue evidence="2">Shoot tissue taken approximately 20 cm above the soil surface</tissue>
    </source>
</reference>
<dbReference type="EMBL" id="GBRH01228423">
    <property type="protein sequence ID" value="JAD69472.1"/>
    <property type="molecule type" value="Transcribed_RNA"/>
</dbReference>
<organism evidence="2">
    <name type="scientific">Arundo donax</name>
    <name type="common">Giant reed</name>
    <name type="synonym">Donax arundinaceus</name>
    <dbReference type="NCBI Taxonomy" id="35708"/>
    <lineage>
        <taxon>Eukaryota</taxon>
        <taxon>Viridiplantae</taxon>
        <taxon>Streptophyta</taxon>
        <taxon>Embryophyta</taxon>
        <taxon>Tracheophyta</taxon>
        <taxon>Spermatophyta</taxon>
        <taxon>Magnoliopsida</taxon>
        <taxon>Liliopsida</taxon>
        <taxon>Poales</taxon>
        <taxon>Poaceae</taxon>
        <taxon>PACMAD clade</taxon>
        <taxon>Arundinoideae</taxon>
        <taxon>Arundineae</taxon>
        <taxon>Arundo</taxon>
    </lineage>
</organism>
<name>A0A0A9CDA0_ARUDO</name>
<feature type="compositionally biased region" description="Basic residues" evidence="1">
    <location>
        <begin position="1"/>
        <end position="10"/>
    </location>
</feature>
<evidence type="ECO:0000313" key="2">
    <source>
        <dbReference type="EMBL" id="JAD69472.1"/>
    </source>
</evidence>
<accession>A0A0A9CDA0</accession>
<proteinExistence type="predicted"/>
<sequence length="26" mass="3214">MPPRWRRSPHITRGPASRPPRRWPHQ</sequence>
<dbReference type="AlphaFoldDB" id="A0A0A9CDA0"/>
<protein>
    <submittedName>
        <fullName evidence="2">Uncharacterized protein</fullName>
    </submittedName>
</protein>
<evidence type="ECO:0000256" key="1">
    <source>
        <dbReference type="SAM" id="MobiDB-lite"/>
    </source>
</evidence>
<reference evidence="2" key="1">
    <citation type="submission" date="2014-09" db="EMBL/GenBank/DDBJ databases">
        <authorList>
            <person name="Magalhaes I.L.F."/>
            <person name="Oliveira U."/>
            <person name="Santos F.R."/>
            <person name="Vidigal T.H.D.A."/>
            <person name="Brescovit A.D."/>
            <person name="Santos A.J."/>
        </authorList>
    </citation>
    <scope>NUCLEOTIDE SEQUENCE</scope>
    <source>
        <tissue evidence="2">Shoot tissue taken approximately 20 cm above the soil surface</tissue>
    </source>
</reference>
<feature type="region of interest" description="Disordered" evidence="1">
    <location>
        <begin position="1"/>
        <end position="26"/>
    </location>
</feature>